<reference evidence="1 2" key="1">
    <citation type="submission" date="2018-06" db="EMBL/GenBank/DDBJ databases">
        <authorList>
            <consortium name="Pathogen Informatics"/>
            <person name="Doyle S."/>
        </authorList>
    </citation>
    <scope>NUCLEOTIDE SEQUENCE [LARGE SCALE GENOMIC DNA]</scope>
    <source>
        <strain evidence="1 2">NCTC13292</strain>
    </source>
</reference>
<name>A0A378J1K9_9GAMM</name>
<dbReference type="RefSeq" id="WP_115220770.1">
    <property type="nucleotide sequence ID" value="NZ_UGOA01000001.1"/>
</dbReference>
<gene>
    <name evidence="1" type="ORF">NCTC13292_00997</name>
</gene>
<protein>
    <submittedName>
        <fullName evidence="1">Uncharacterized protein</fullName>
    </submittedName>
</protein>
<dbReference type="OrthoDB" id="981968at2"/>
<dbReference type="Proteomes" id="UP000254677">
    <property type="component" value="Unassembled WGS sequence"/>
</dbReference>
<dbReference type="AlphaFoldDB" id="A0A378J1K9"/>
<sequence length="456" mass="53391">MNKKYNYLDEHGKKISKKQFDAYCYCRRLSSQLFEEIEWYSFFENRILAVIVRDFIDDDYGYVILGRDENRLFRCIDLSKKFSVSADICREELLSIIHSQYESSVQDCYPQGNNKKRKIDLFKECIPKNKQHKFFKILAQEPRFEAARNLISEITNSFIDKDGHYVREFQSENFHARLWELYLHMYFNHNVNLLVSNEHTSPDFELSYFGEKFFVEAVTVNPSTNPQRPDPPTSKPADIQKNLKNFMPIKFGSTLLSKLTKKYWEKNHVKNHPLVFAIHDYHTDDSMTWSRVALAIYLYGLESKIEDGVSTLYQVPKHKWKGKKIESGFFFNSQYSKYISGVLFSNQATLTKFNRMGKLAGLGSSSIKMIRMSFLLDDNPNALLPLMEYKDIDASDYEESWSEGLVIYHNPNALFPLNINAFNDICNVFYDNEVGLIGFNQSKEVLNSFTFVVQPK</sequence>
<proteinExistence type="predicted"/>
<keyword evidence="2" id="KW-1185">Reference proteome</keyword>
<accession>A0A378J1K9</accession>
<dbReference type="EMBL" id="UGOA01000001">
    <property type="protein sequence ID" value="STX41495.1"/>
    <property type="molecule type" value="Genomic_DNA"/>
</dbReference>
<evidence type="ECO:0000313" key="2">
    <source>
        <dbReference type="Proteomes" id="UP000254677"/>
    </source>
</evidence>
<organism evidence="1 2">
    <name type="scientific">Legionella donaldsonii</name>
    <dbReference type="NCBI Taxonomy" id="45060"/>
    <lineage>
        <taxon>Bacteria</taxon>
        <taxon>Pseudomonadati</taxon>
        <taxon>Pseudomonadota</taxon>
        <taxon>Gammaproteobacteria</taxon>
        <taxon>Legionellales</taxon>
        <taxon>Legionellaceae</taxon>
        <taxon>Legionella</taxon>
    </lineage>
</organism>
<evidence type="ECO:0000313" key="1">
    <source>
        <dbReference type="EMBL" id="STX41495.1"/>
    </source>
</evidence>